<dbReference type="InterPro" id="IPR036249">
    <property type="entry name" value="Thioredoxin-like_sf"/>
</dbReference>
<evidence type="ECO:0000313" key="7">
    <source>
        <dbReference type="Proteomes" id="UP000198785"/>
    </source>
</evidence>
<sequence>MEKINLKNTSFLFLLLLSSLSGVSQTEMRNINIGHDVSEIIINGIHDAPFESVILADYTKDKLLVLDFWATWCVSCVHELPKLDTLQKEFAGQLQIITVTSQSQEVVRGFFDKRAVRGQFVSKLPKIFADTTLKQLFPHNIIPHYVWIKDGKVVGITEKVEKNNILEALRGRTISLQEKVDIRKADYDRYKTSLLEFFNGRGTSSHLMTNYSFLTRFVPELGYNGGYSSIRDSTGNRRITVTNLNLLSLYRIAYGRMKTFINFGAIDVLSTDSLVKIFDVSGLVAMPIIENTSLCYEVVWKDDPEGTIFEKIQQDIKVAFPQFEASLIPANDTCLVIERLNENLLHFTSVNTSDKTKYTFEEDCIVIENCPMDGFRTALESLVFQNSMLPVVDQTGFTGRFDIKLCGDLKNLAVLNKSLLPYGLQIVRKKAEHLRLVITQK</sequence>
<dbReference type="GO" id="GO:0030313">
    <property type="term" value="C:cell envelope"/>
    <property type="evidence" value="ECO:0007669"/>
    <property type="project" value="UniProtKB-SubCell"/>
</dbReference>
<dbReference type="Gene3D" id="3.40.30.10">
    <property type="entry name" value="Glutaredoxin"/>
    <property type="match status" value="1"/>
</dbReference>
<name>A0A1I6THW0_9SPHI</name>
<feature type="domain" description="Thioredoxin" evidence="5">
    <location>
        <begin position="31"/>
        <end position="178"/>
    </location>
</feature>
<keyword evidence="7" id="KW-1185">Reference proteome</keyword>
<dbReference type="PROSITE" id="PS51352">
    <property type="entry name" value="THIOREDOXIN_2"/>
    <property type="match status" value="1"/>
</dbReference>
<organism evidence="6 7">
    <name type="scientific">Sphingobacterium wenxiniae</name>
    <dbReference type="NCBI Taxonomy" id="683125"/>
    <lineage>
        <taxon>Bacteria</taxon>
        <taxon>Pseudomonadati</taxon>
        <taxon>Bacteroidota</taxon>
        <taxon>Sphingobacteriia</taxon>
        <taxon>Sphingobacteriales</taxon>
        <taxon>Sphingobacteriaceae</taxon>
        <taxon>Sphingobacterium</taxon>
    </lineage>
</organism>
<dbReference type="InterPro" id="IPR013766">
    <property type="entry name" value="Thioredoxin_domain"/>
</dbReference>
<dbReference type="RefSeq" id="WP_093365669.1">
    <property type="nucleotide sequence ID" value="NZ_FOZZ01000006.1"/>
</dbReference>
<dbReference type="CDD" id="cd02966">
    <property type="entry name" value="TlpA_like_family"/>
    <property type="match status" value="1"/>
</dbReference>
<reference evidence="6 7" key="1">
    <citation type="submission" date="2016-10" db="EMBL/GenBank/DDBJ databases">
        <authorList>
            <person name="de Groot N.N."/>
        </authorList>
    </citation>
    <scope>NUCLEOTIDE SEQUENCE [LARGE SCALE GENOMIC DNA]</scope>
    <source>
        <strain evidence="6 7">DSM 22789</strain>
    </source>
</reference>
<protein>
    <submittedName>
        <fullName evidence="6">AhpC/TSA family protein</fullName>
    </submittedName>
</protein>
<dbReference type="SUPFAM" id="SSF52833">
    <property type="entry name" value="Thioredoxin-like"/>
    <property type="match status" value="1"/>
</dbReference>
<dbReference type="PANTHER" id="PTHR42852">
    <property type="entry name" value="THIOL:DISULFIDE INTERCHANGE PROTEIN DSBE"/>
    <property type="match status" value="1"/>
</dbReference>
<dbReference type="InterPro" id="IPR017937">
    <property type="entry name" value="Thioredoxin_CS"/>
</dbReference>
<evidence type="ECO:0000256" key="1">
    <source>
        <dbReference type="ARBA" id="ARBA00004196"/>
    </source>
</evidence>
<dbReference type="STRING" id="683125.SAMN05660206_106158"/>
<dbReference type="PROSITE" id="PS00194">
    <property type="entry name" value="THIOREDOXIN_1"/>
    <property type="match status" value="1"/>
</dbReference>
<evidence type="ECO:0000256" key="3">
    <source>
        <dbReference type="ARBA" id="ARBA00023157"/>
    </source>
</evidence>
<comment type="subcellular location">
    <subcellularLocation>
        <location evidence="1">Cell envelope</location>
    </subcellularLocation>
</comment>
<dbReference type="Proteomes" id="UP000198785">
    <property type="component" value="Unassembled WGS sequence"/>
</dbReference>
<dbReference type="GO" id="GO:0016209">
    <property type="term" value="F:antioxidant activity"/>
    <property type="evidence" value="ECO:0007669"/>
    <property type="project" value="InterPro"/>
</dbReference>
<keyword evidence="3" id="KW-1015">Disulfide bond</keyword>
<proteinExistence type="predicted"/>
<dbReference type="InterPro" id="IPR000866">
    <property type="entry name" value="AhpC/TSA"/>
</dbReference>
<accession>A0A1I6THW0</accession>
<keyword evidence="2" id="KW-0201">Cytochrome c-type biogenesis</keyword>
<evidence type="ECO:0000313" key="6">
    <source>
        <dbReference type="EMBL" id="SFS88746.1"/>
    </source>
</evidence>
<dbReference type="InterPro" id="IPR050553">
    <property type="entry name" value="Thioredoxin_ResA/DsbE_sf"/>
</dbReference>
<evidence type="ECO:0000259" key="5">
    <source>
        <dbReference type="PROSITE" id="PS51352"/>
    </source>
</evidence>
<evidence type="ECO:0000256" key="2">
    <source>
        <dbReference type="ARBA" id="ARBA00022748"/>
    </source>
</evidence>
<gene>
    <name evidence="6" type="ORF">SAMN05660206_106158</name>
</gene>
<dbReference type="AlphaFoldDB" id="A0A1I6THW0"/>
<keyword evidence="4" id="KW-0676">Redox-active center</keyword>
<dbReference type="GO" id="GO:0016491">
    <property type="term" value="F:oxidoreductase activity"/>
    <property type="evidence" value="ECO:0007669"/>
    <property type="project" value="InterPro"/>
</dbReference>
<dbReference type="EMBL" id="FOZZ01000006">
    <property type="protein sequence ID" value="SFS88746.1"/>
    <property type="molecule type" value="Genomic_DNA"/>
</dbReference>
<dbReference type="Pfam" id="PF00578">
    <property type="entry name" value="AhpC-TSA"/>
    <property type="match status" value="1"/>
</dbReference>
<evidence type="ECO:0000256" key="4">
    <source>
        <dbReference type="ARBA" id="ARBA00023284"/>
    </source>
</evidence>
<dbReference type="PANTHER" id="PTHR42852:SF6">
    <property type="entry name" value="THIOL:DISULFIDE INTERCHANGE PROTEIN DSBE"/>
    <property type="match status" value="1"/>
</dbReference>
<dbReference type="OrthoDB" id="793244at2"/>
<dbReference type="GO" id="GO:0017004">
    <property type="term" value="P:cytochrome complex assembly"/>
    <property type="evidence" value="ECO:0007669"/>
    <property type="project" value="UniProtKB-KW"/>
</dbReference>